<dbReference type="EMBL" id="CM023470">
    <property type="protein sequence ID" value="KAH7981456.1"/>
    <property type="molecule type" value="Genomic_DNA"/>
</dbReference>
<protein>
    <submittedName>
        <fullName evidence="1">Uncharacterized protein</fullName>
    </submittedName>
</protein>
<accession>A0ACB8E4B1</accession>
<evidence type="ECO:0000313" key="1">
    <source>
        <dbReference type="EMBL" id="KAH7981456.1"/>
    </source>
</evidence>
<reference evidence="1" key="1">
    <citation type="submission" date="2020-05" db="EMBL/GenBank/DDBJ databases">
        <title>Large-scale comparative analyses of tick genomes elucidate their genetic diversity and vector capacities.</title>
        <authorList>
            <person name="Jia N."/>
            <person name="Wang J."/>
            <person name="Shi W."/>
            <person name="Du L."/>
            <person name="Sun Y."/>
            <person name="Zhan W."/>
            <person name="Jiang J."/>
            <person name="Wang Q."/>
            <person name="Zhang B."/>
            <person name="Ji P."/>
            <person name="Sakyi L.B."/>
            <person name="Cui X."/>
            <person name="Yuan T."/>
            <person name="Jiang B."/>
            <person name="Yang W."/>
            <person name="Lam T.T.-Y."/>
            <person name="Chang Q."/>
            <person name="Ding S."/>
            <person name="Wang X."/>
            <person name="Zhu J."/>
            <person name="Ruan X."/>
            <person name="Zhao L."/>
            <person name="Wei J."/>
            <person name="Que T."/>
            <person name="Du C."/>
            <person name="Cheng J."/>
            <person name="Dai P."/>
            <person name="Han X."/>
            <person name="Huang E."/>
            <person name="Gao Y."/>
            <person name="Liu J."/>
            <person name="Shao H."/>
            <person name="Ye R."/>
            <person name="Li L."/>
            <person name="Wei W."/>
            <person name="Wang X."/>
            <person name="Wang C."/>
            <person name="Yang T."/>
            <person name="Huo Q."/>
            <person name="Li W."/>
            <person name="Guo W."/>
            <person name="Chen H."/>
            <person name="Zhou L."/>
            <person name="Ni X."/>
            <person name="Tian J."/>
            <person name="Zhou Y."/>
            <person name="Sheng Y."/>
            <person name="Liu T."/>
            <person name="Pan Y."/>
            <person name="Xia L."/>
            <person name="Li J."/>
            <person name="Zhao F."/>
            <person name="Cao W."/>
        </authorList>
    </citation>
    <scope>NUCLEOTIDE SEQUENCE</scope>
    <source>
        <strain evidence="1">Dsil-2018</strain>
    </source>
</reference>
<dbReference type="Proteomes" id="UP000821865">
    <property type="component" value="Chromosome 1"/>
</dbReference>
<evidence type="ECO:0000313" key="2">
    <source>
        <dbReference type="Proteomes" id="UP000821865"/>
    </source>
</evidence>
<comment type="caution">
    <text evidence="1">The sequence shown here is derived from an EMBL/GenBank/DDBJ whole genome shotgun (WGS) entry which is preliminary data.</text>
</comment>
<sequence>MSQIPPKPYWQYLQPGSSSQVPRQTRKYVSKRITKLAAATTKNTPANLHSPSTDATCGISTQDHSDDLRQPSSSLAEICAGPNMSAIAGSSEEEETGQAMSAAIATSLEEEETGQATSETDVSCDEDATSFSGSDLNFAAELSSDSDPVQETDEMDSDDEGSEQMHDAEGSASEAAGDDDFIKYFEKLAQETLPYQATTKAQAFLLVLTYIVTAGLTWAQVQGLLTLINALFGEKVVPCTTYSLRKLWKSKKEALRSRRDDADVDDAFKELTEEEFRQYFRLSKRTVRRLCDELDSIIGCQRASGLSTERKVCALRFFGTGSFRRSVGREEQIGMAQPAASNTIQEVTEAIISVSARRKLVDFSLTPAAKDEAKEAFARRGAIPGVLACVDGTLIAVMKPEGLSPADTASFMSRKGYYALNVIVVCNSELCILVVDLRLPDSGHDSWMWQHNPLCTRLATQLQPGESLLGKYS</sequence>
<name>A0ACB8E4B1_DERSI</name>
<organism evidence="1 2">
    <name type="scientific">Dermacentor silvarum</name>
    <name type="common">Tick</name>
    <dbReference type="NCBI Taxonomy" id="543639"/>
    <lineage>
        <taxon>Eukaryota</taxon>
        <taxon>Metazoa</taxon>
        <taxon>Ecdysozoa</taxon>
        <taxon>Arthropoda</taxon>
        <taxon>Chelicerata</taxon>
        <taxon>Arachnida</taxon>
        <taxon>Acari</taxon>
        <taxon>Parasitiformes</taxon>
        <taxon>Ixodida</taxon>
        <taxon>Ixodoidea</taxon>
        <taxon>Ixodidae</taxon>
        <taxon>Rhipicephalinae</taxon>
        <taxon>Dermacentor</taxon>
    </lineage>
</organism>
<gene>
    <name evidence="1" type="ORF">HPB49_024292</name>
</gene>
<keyword evidence="2" id="KW-1185">Reference proteome</keyword>
<proteinExistence type="predicted"/>